<gene>
    <name evidence="5" type="ORF">UFOPK1908_00897</name>
    <name evidence="6" type="ORF">UFOPK3576_01080</name>
</gene>
<dbReference type="InterPro" id="IPR002734">
    <property type="entry name" value="RibDG_C"/>
</dbReference>
<sequence length="198" mass="21087">MVMSLDGAVVDQEGKSAGLGTDADKRVFIAVRRDSDVILVGAGTARAEGYRPTSVPIALVTNSLNFTSTMPLFADATEDSPRTLIFTHARAAAKAPKWLDTIATLIPCGATQVELPLVLDELHHRGLDRIHCEGGPALLTSLLTESLLDELLLTVTPVLLGGGSTMITTALGKIQGEYTQVRTDEGTVLMRFAPNYRA</sequence>
<protein>
    <submittedName>
        <fullName evidence="6">Unannotated protein</fullName>
    </submittedName>
</protein>
<evidence type="ECO:0000256" key="1">
    <source>
        <dbReference type="ARBA" id="ARBA00005104"/>
    </source>
</evidence>
<evidence type="ECO:0000313" key="6">
    <source>
        <dbReference type="EMBL" id="CAB4910495.1"/>
    </source>
</evidence>
<comment type="pathway">
    <text evidence="1">Cofactor biosynthesis; riboflavin biosynthesis.</text>
</comment>
<evidence type="ECO:0000256" key="2">
    <source>
        <dbReference type="ARBA" id="ARBA00022857"/>
    </source>
</evidence>
<keyword evidence="3" id="KW-0560">Oxidoreductase</keyword>
<dbReference type="Gene3D" id="3.40.430.10">
    <property type="entry name" value="Dihydrofolate Reductase, subunit A"/>
    <property type="match status" value="1"/>
</dbReference>
<proteinExistence type="predicted"/>
<dbReference type="EMBL" id="CAFBMO010000044">
    <property type="protein sequence ID" value="CAB4910495.1"/>
    <property type="molecule type" value="Genomic_DNA"/>
</dbReference>
<evidence type="ECO:0000259" key="4">
    <source>
        <dbReference type="Pfam" id="PF01872"/>
    </source>
</evidence>
<feature type="domain" description="Bacterial bifunctional deaminase-reductase C-terminal" evidence="4">
    <location>
        <begin position="1"/>
        <end position="169"/>
    </location>
</feature>
<dbReference type="PANTHER" id="PTHR38011">
    <property type="entry name" value="DIHYDROFOLATE REDUCTASE FAMILY PROTEIN (AFU_ORTHOLOGUE AFUA_8G06820)"/>
    <property type="match status" value="1"/>
</dbReference>
<dbReference type="GO" id="GO:0009231">
    <property type="term" value="P:riboflavin biosynthetic process"/>
    <property type="evidence" value="ECO:0007669"/>
    <property type="project" value="InterPro"/>
</dbReference>
<dbReference type="InterPro" id="IPR024072">
    <property type="entry name" value="DHFR-like_dom_sf"/>
</dbReference>
<dbReference type="PANTHER" id="PTHR38011:SF7">
    <property type="entry name" value="2,5-DIAMINO-6-RIBOSYLAMINO-4(3H)-PYRIMIDINONE 5'-PHOSPHATE REDUCTASE"/>
    <property type="match status" value="1"/>
</dbReference>
<dbReference type="AlphaFoldDB" id="A0A6J7H1I3"/>
<evidence type="ECO:0000256" key="3">
    <source>
        <dbReference type="ARBA" id="ARBA00023002"/>
    </source>
</evidence>
<dbReference type="InterPro" id="IPR050765">
    <property type="entry name" value="Riboflavin_Biosynth_HTPR"/>
</dbReference>
<keyword evidence="2" id="KW-0521">NADP</keyword>
<reference evidence="6" key="1">
    <citation type="submission" date="2020-05" db="EMBL/GenBank/DDBJ databases">
        <authorList>
            <person name="Chiriac C."/>
            <person name="Salcher M."/>
            <person name="Ghai R."/>
            <person name="Kavagutti S V."/>
        </authorList>
    </citation>
    <scope>NUCLEOTIDE SEQUENCE</scope>
</reference>
<dbReference type="GO" id="GO:0008703">
    <property type="term" value="F:5-amino-6-(5-phosphoribosylamino)uracil reductase activity"/>
    <property type="evidence" value="ECO:0007669"/>
    <property type="project" value="InterPro"/>
</dbReference>
<dbReference type="SUPFAM" id="SSF53597">
    <property type="entry name" value="Dihydrofolate reductase-like"/>
    <property type="match status" value="1"/>
</dbReference>
<dbReference type="Pfam" id="PF01872">
    <property type="entry name" value="RibD_C"/>
    <property type="match status" value="1"/>
</dbReference>
<organism evidence="6">
    <name type="scientific">freshwater metagenome</name>
    <dbReference type="NCBI Taxonomy" id="449393"/>
    <lineage>
        <taxon>unclassified sequences</taxon>
        <taxon>metagenomes</taxon>
        <taxon>ecological metagenomes</taxon>
    </lineage>
</organism>
<evidence type="ECO:0000313" key="5">
    <source>
        <dbReference type="EMBL" id="CAB4622202.1"/>
    </source>
</evidence>
<accession>A0A6J7H1I3</accession>
<dbReference type="EMBL" id="CAEZVB010000038">
    <property type="protein sequence ID" value="CAB4622202.1"/>
    <property type="molecule type" value="Genomic_DNA"/>
</dbReference>
<name>A0A6J7H1I3_9ZZZZ</name>